<organism evidence="9 10">
    <name type="scientific">Salicibibacter kimchii</name>
    <dbReference type="NCBI Taxonomy" id="2099786"/>
    <lineage>
        <taxon>Bacteria</taxon>
        <taxon>Bacillati</taxon>
        <taxon>Bacillota</taxon>
        <taxon>Bacilli</taxon>
        <taxon>Bacillales</taxon>
        <taxon>Bacillaceae</taxon>
        <taxon>Salicibibacter</taxon>
    </lineage>
</organism>
<evidence type="ECO:0000256" key="5">
    <source>
        <dbReference type="ARBA" id="ARBA00022741"/>
    </source>
</evidence>
<dbReference type="Proteomes" id="UP000252100">
    <property type="component" value="Chromosome"/>
</dbReference>
<dbReference type="PROSITE" id="PS01125">
    <property type="entry name" value="ROK"/>
    <property type="match status" value="1"/>
</dbReference>
<dbReference type="InterPro" id="IPR004654">
    <property type="entry name" value="ROK_glcA"/>
</dbReference>
<dbReference type="SUPFAM" id="SSF53067">
    <property type="entry name" value="Actin-like ATPase domain"/>
    <property type="match status" value="1"/>
</dbReference>
<dbReference type="GO" id="GO:0005524">
    <property type="term" value="F:ATP binding"/>
    <property type="evidence" value="ECO:0007669"/>
    <property type="project" value="UniProtKB-KW"/>
</dbReference>
<dbReference type="InterPro" id="IPR043129">
    <property type="entry name" value="ATPase_NBD"/>
</dbReference>
<keyword evidence="6" id="KW-0418">Kinase</keyword>
<dbReference type="RefSeq" id="WP_114370080.1">
    <property type="nucleotide sequence ID" value="NZ_CP031092.1"/>
</dbReference>
<dbReference type="InterPro" id="IPR049874">
    <property type="entry name" value="ROK_cs"/>
</dbReference>
<dbReference type="GO" id="GO:0005737">
    <property type="term" value="C:cytoplasm"/>
    <property type="evidence" value="ECO:0007669"/>
    <property type="project" value="InterPro"/>
</dbReference>
<evidence type="ECO:0000256" key="6">
    <source>
        <dbReference type="ARBA" id="ARBA00022777"/>
    </source>
</evidence>
<sequence length="323" mass="34729">MTTYIVGVDVGATTTKFGLLTSRGEHREQWKIPTDKKNGGKDFPPQIIAGIEERFRKHGISKGQVLGVGIGVPGFIDEDEEVVSAPNIGWKSYPLQSVFADAFDVPVCINNDANLAAAGEHWQGAGKNEASTFFITIGTGVGGGMIVNGELVNGVSGTAGEIGHTLVVPHGRLCTCGREGCLEEYVAVKGLRRSLRDHLRNGMDTSRLHEDSDAIAIYEAAASGDALARHIVNEAAYYLGYALANVATMLNPEKIIIGGGISAAGDTLLQPLHLHFKRFVLKEADRKLALEPARFGNDAGIYGAAWLVMKRLGYFDGRRWPLK</sequence>
<proteinExistence type="inferred from homology"/>
<dbReference type="EMBL" id="CP031092">
    <property type="protein sequence ID" value="AXF54732.1"/>
    <property type="molecule type" value="Genomic_DNA"/>
</dbReference>
<dbReference type="NCBIfam" id="TIGR00744">
    <property type="entry name" value="ROK_glcA_fam"/>
    <property type="match status" value="1"/>
</dbReference>
<evidence type="ECO:0000256" key="8">
    <source>
        <dbReference type="ARBA" id="ARBA00032386"/>
    </source>
</evidence>
<reference evidence="9 10" key="1">
    <citation type="journal article" date="2018" name="J. Microbiol.">
        <title>Salicibibacter kimchii gen. nov., sp. nov., a moderately halophilic and alkalitolerant bacterium in the family Bacillaceae, isolated from kimchi.</title>
        <authorList>
            <person name="Jang J.Y."/>
            <person name="Oh Y.J."/>
            <person name="Lim S.K."/>
            <person name="Park H.K."/>
            <person name="Lee C."/>
            <person name="Kim J.Y."/>
            <person name="Lee M.A."/>
            <person name="Choi H.J."/>
        </authorList>
    </citation>
    <scope>NUCLEOTIDE SEQUENCE [LARGE SCALE GENOMIC DNA]</scope>
    <source>
        <strain evidence="9 10">NKC1-1</strain>
    </source>
</reference>
<protein>
    <recommendedName>
        <fullName evidence="3">Glucokinase</fullName>
        <ecNumber evidence="2">2.7.1.2</ecNumber>
    </recommendedName>
    <alternativeName>
        <fullName evidence="8">Glucose kinase</fullName>
    </alternativeName>
</protein>
<name>A0A345BUV1_9BACI</name>
<keyword evidence="7" id="KW-0067">ATP-binding</keyword>
<keyword evidence="5" id="KW-0547">Nucleotide-binding</keyword>
<dbReference type="GO" id="GO:0006096">
    <property type="term" value="P:glycolytic process"/>
    <property type="evidence" value="ECO:0007669"/>
    <property type="project" value="InterPro"/>
</dbReference>
<dbReference type="Pfam" id="PF00480">
    <property type="entry name" value="ROK"/>
    <property type="match status" value="1"/>
</dbReference>
<dbReference type="InterPro" id="IPR000600">
    <property type="entry name" value="ROK"/>
</dbReference>
<evidence type="ECO:0000256" key="3">
    <source>
        <dbReference type="ARBA" id="ARBA00014701"/>
    </source>
</evidence>
<dbReference type="KEGG" id="rue:DT065_00980"/>
<evidence type="ECO:0000256" key="4">
    <source>
        <dbReference type="ARBA" id="ARBA00022679"/>
    </source>
</evidence>
<evidence type="ECO:0000256" key="2">
    <source>
        <dbReference type="ARBA" id="ARBA00012323"/>
    </source>
</evidence>
<dbReference type="AlphaFoldDB" id="A0A345BUV1"/>
<keyword evidence="10" id="KW-1185">Reference proteome</keyword>
<evidence type="ECO:0000313" key="10">
    <source>
        <dbReference type="Proteomes" id="UP000252100"/>
    </source>
</evidence>
<dbReference type="OrthoDB" id="9810372at2"/>
<dbReference type="Gene3D" id="3.30.420.40">
    <property type="match status" value="2"/>
</dbReference>
<keyword evidence="4" id="KW-0808">Transferase</keyword>
<comment type="similarity">
    <text evidence="1">Belongs to the ROK (NagC/XylR) family.</text>
</comment>
<evidence type="ECO:0000256" key="7">
    <source>
        <dbReference type="ARBA" id="ARBA00022840"/>
    </source>
</evidence>
<dbReference type="PANTHER" id="PTHR18964">
    <property type="entry name" value="ROK (REPRESSOR, ORF, KINASE) FAMILY"/>
    <property type="match status" value="1"/>
</dbReference>
<evidence type="ECO:0000313" key="9">
    <source>
        <dbReference type="EMBL" id="AXF54732.1"/>
    </source>
</evidence>
<accession>A0A345BUV1</accession>
<dbReference type="EC" id="2.7.1.2" evidence="2"/>
<dbReference type="PANTHER" id="PTHR18964:SF149">
    <property type="entry name" value="BIFUNCTIONAL UDP-N-ACETYLGLUCOSAMINE 2-EPIMERASE_N-ACETYLMANNOSAMINE KINASE"/>
    <property type="match status" value="1"/>
</dbReference>
<evidence type="ECO:0000256" key="1">
    <source>
        <dbReference type="ARBA" id="ARBA00006479"/>
    </source>
</evidence>
<gene>
    <name evidence="9" type="ORF">DT065_00980</name>
</gene>
<dbReference type="GO" id="GO:0004340">
    <property type="term" value="F:glucokinase activity"/>
    <property type="evidence" value="ECO:0007669"/>
    <property type="project" value="UniProtKB-EC"/>
</dbReference>